<dbReference type="AlphaFoldDB" id="A0AA49JKA1"/>
<dbReference type="InterPro" id="IPR037066">
    <property type="entry name" value="Plug_dom_sf"/>
</dbReference>
<dbReference type="InterPro" id="IPR039426">
    <property type="entry name" value="TonB-dep_rcpt-like"/>
</dbReference>
<dbReference type="InterPro" id="IPR012910">
    <property type="entry name" value="Plug_dom"/>
</dbReference>
<gene>
    <name evidence="13" type="ORF">K4G66_16005</name>
</gene>
<keyword evidence="10" id="KW-0732">Signal</keyword>
<evidence type="ECO:0000256" key="8">
    <source>
        <dbReference type="PROSITE-ProRule" id="PRU01360"/>
    </source>
</evidence>
<sequence length="1085" mass="118436">MRKFLPFLFTFLIAFQVSAQERMISGKVVSEDDESPIPGANILVKGTSSGTLTDVSGNYSLSVPEGEETLVFSFIGMKTIEVDINGRSEVDVSLPSDTKQLSEVVITALGERVDRDEVGTAISSVDGEKIARSGETSVLTGMSGKAAGVQITRSGGDPGAGAFIQIRGQNTINGNSQPLIIIDGIPMSNTSEGSEEVMQQSRLNDLNPSDIASMEILKGASAAALWGTRAANGVIMITTKQGKDTGGKVNIDFSSTLSIDKINKLHPIQSAYGQGTGGMYNMFTTRSWGDKIADRAGGEDVFITDPADPGYSGYVTFPDGTRRYAIAGGTETNPHGGKRSQFIDDHTNDVFRDGYYIDNSLAVSGGNARTNFYLGLANLTQEGIIEGNSDYKKNSVRFNVNSSLTDWMTVNVNTNYISMNSNRVQQGDNVNGLLLGQLRSPPDFNNSYDVGDYTDPAGNTYADRHIAFRNPLGISDNPGFSNPVWNVHNIDNTTNVDRILGNVELSINPTDWLSITGRSGIDNFVDKRMYDFPIYSAGSTTGELTRETITERQFNNDLFARVTKQISSSFSLRALVGVNYNSRYYENVEVSLNNFIIPDAPPLLNNALNSNLSAENETRLIRTYAYYAQLNFELANMLYLEFTGRNESASTFGAQANNSFFFPSASAAWQFTNMPGFPDGSFLSFGKFRASYGEVGIQPKPYLTTTPFNLADYDVSYATNLIGSSDNYQGAYIRDYTFGNQGLQPERKAEFEIGTDLRFFNDNLNLSATYYKNDTRDVILELTTSPSTGFTSTWQNAAHIQNKGLELELGYNVFNKQNFSWNIAANYSFNRNEVVSLAGSDAQEIGYRSAIIEGQPFGVFYGVDFAKDENGDYVLDENGFPTVGTSNEVLGNPNPDWQGGINNAFTFKNFSFSFLFSGVFGNDVWSGARGALFNYGTHALIGVERVSDVDLVTNTGELIPAGTPFRGNIGDFGAGPVALTETWYNGGGGGGFDGASDKQFVFDGSHVRLRQVSLSYVLNTPGFRDLTKLSSVEFGFTGRNLGLWTDYIGVDPESNQTQADSQARGEDWFINPSTKSYIFSIRISY</sequence>
<evidence type="ECO:0000259" key="12">
    <source>
        <dbReference type="Pfam" id="PF07715"/>
    </source>
</evidence>
<dbReference type="SUPFAM" id="SSF56935">
    <property type="entry name" value="Porins"/>
    <property type="match status" value="1"/>
</dbReference>
<keyword evidence="5 9" id="KW-0798">TonB box</keyword>
<dbReference type="EMBL" id="CP120682">
    <property type="protein sequence ID" value="WKN40197.1"/>
    <property type="molecule type" value="Genomic_DNA"/>
</dbReference>
<dbReference type="Pfam" id="PF07715">
    <property type="entry name" value="Plug"/>
    <property type="match status" value="1"/>
</dbReference>
<dbReference type="InterPro" id="IPR036942">
    <property type="entry name" value="Beta-barrel_TonB_sf"/>
</dbReference>
<organism evidence="13">
    <name type="scientific">Roseihalotalea indica</name>
    <dbReference type="NCBI Taxonomy" id="2867963"/>
    <lineage>
        <taxon>Bacteria</taxon>
        <taxon>Pseudomonadati</taxon>
        <taxon>Bacteroidota</taxon>
        <taxon>Cytophagia</taxon>
        <taxon>Cytophagales</taxon>
        <taxon>Catalimonadaceae</taxon>
        <taxon>Roseihalotalea</taxon>
    </lineage>
</organism>
<dbReference type="Gene3D" id="2.60.40.1120">
    <property type="entry name" value="Carboxypeptidase-like, regulatory domain"/>
    <property type="match status" value="1"/>
</dbReference>
<evidence type="ECO:0000256" key="10">
    <source>
        <dbReference type="SAM" id="SignalP"/>
    </source>
</evidence>
<evidence type="ECO:0000256" key="9">
    <source>
        <dbReference type="RuleBase" id="RU003357"/>
    </source>
</evidence>
<dbReference type="InterPro" id="IPR008969">
    <property type="entry name" value="CarboxyPept-like_regulatory"/>
</dbReference>
<keyword evidence="2 8" id="KW-0813">Transport</keyword>
<dbReference type="GO" id="GO:0009279">
    <property type="term" value="C:cell outer membrane"/>
    <property type="evidence" value="ECO:0007669"/>
    <property type="project" value="UniProtKB-SubCell"/>
</dbReference>
<evidence type="ECO:0000256" key="7">
    <source>
        <dbReference type="ARBA" id="ARBA00023237"/>
    </source>
</evidence>
<comment type="subcellular location">
    <subcellularLocation>
        <location evidence="1 8">Cell outer membrane</location>
        <topology evidence="1 8">Multi-pass membrane protein</topology>
    </subcellularLocation>
</comment>
<evidence type="ECO:0000259" key="11">
    <source>
        <dbReference type="Pfam" id="PF00593"/>
    </source>
</evidence>
<keyword evidence="6 8" id="KW-0472">Membrane</keyword>
<feature type="signal peptide" evidence="10">
    <location>
        <begin position="1"/>
        <end position="19"/>
    </location>
</feature>
<dbReference type="NCBIfam" id="TIGR04056">
    <property type="entry name" value="OMP_RagA_SusC"/>
    <property type="match status" value="1"/>
</dbReference>
<evidence type="ECO:0000256" key="6">
    <source>
        <dbReference type="ARBA" id="ARBA00023136"/>
    </source>
</evidence>
<accession>A0AA49JKA1</accession>
<protein>
    <submittedName>
        <fullName evidence="13">SusC/RagA family TonB-linked outer membrane protein</fullName>
    </submittedName>
</protein>
<dbReference type="Pfam" id="PF00593">
    <property type="entry name" value="TonB_dep_Rec_b-barrel"/>
    <property type="match status" value="1"/>
</dbReference>
<dbReference type="SUPFAM" id="SSF49464">
    <property type="entry name" value="Carboxypeptidase regulatory domain-like"/>
    <property type="match status" value="1"/>
</dbReference>
<dbReference type="Gene3D" id="2.40.170.20">
    <property type="entry name" value="TonB-dependent receptor, beta-barrel domain"/>
    <property type="match status" value="1"/>
</dbReference>
<keyword evidence="4 8" id="KW-0812">Transmembrane</keyword>
<proteinExistence type="inferred from homology"/>
<reference evidence="13" key="1">
    <citation type="journal article" date="2023" name="Comput. Struct. Biotechnol. J.">
        <title>Discovery of a novel marine Bacteroidetes with a rich repertoire of carbohydrate-active enzymes.</title>
        <authorList>
            <person name="Chen B."/>
            <person name="Liu G."/>
            <person name="Chen Q."/>
            <person name="Wang H."/>
            <person name="Liu L."/>
            <person name="Tang K."/>
        </authorList>
    </citation>
    <scope>NUCLEOTIDE SEQUENCE</scope>
    <source>
        <strain evidence="13">TK19036</strain>
    </source>
</reference>
<evidence type="ECO:0000256" key="1">
    <source>
        <dbReference type="ARBA" id="ARBA00004571"/>
    </source>
</evidence>
<dbReference type="InterPro" id="IPR023996">
    <property type="entry name" value="TonB-dep_OMP_SusC/RagA"/>
</dbReference>
<evidence type="ECO:0000256" key="5">
    <source>
        <dbReference type="ARBA" id="ARBA00023077"/>
    </source>
</evidence>
<evidence type="ECO:0000256" key="3">
    <source>
        <dbReference type="ARBA" id="ARBA00022452"/>
    </source>
</evidence>
<dbReference type="PROSITE" id="PS52016">
    <property type="entry name" value="TONB_DEPENDENT_REC_3"/>
    <property type="match status" value="1"/>
</dbReference>
<feature type="domain" description="TonB-dependent receptor plug" evidence="12">
    <location>
        <begin position="116"/>
        <end position="234"/>
    </location>
</feature>
<dbReference type="Gene3D" id="2.170.130.10">
    <property type="entry name" value="TonB-dependent receptor, plug domain"/>
    <property type="match status" value="1"/>
</dbReference>
<evidence type="ECO:0000313" key="13">
    <source>
        <dbReference type="EMBL" id="WKN40197.1"/>
    </source>
</evidence>
<reference evidence="13" key="2">
    <citation type="journal article" date="2024" name="Antonie Van Leeuwenhoek">
        <title>Roseihalotalea indica gen. nov., sp. nov., a halophilic Bacteroidetes from mesopelagic Southwest Indian Ocean with higher carbohydrate metabolic potential.</title>
        <authorList>
            <person name="Chen B."/>
            <person name="Zhang M."/>
            <person name="Lin D."/>
            <person name="Ye J."/>
            <person name="Tang K."/>
        </authorList>
    </citation>
    <scope>NUCLEOTIDE SEQUENCE</scope>
    <source>
        <strain evidence="13">TK19036</strain>
    </source>
</reference>
<dbReference type="Pfam" id="PF13715">
    <property type="entry name" value="CarbopepD_reg_2"/>
    <property type="match status" value="1"/>
</dbReference>
<feature type="domain" description="TonB-dependent receptor-like beta-barrel" evidence="11">
    <location>
        <begin position="445"/>
        <end position="907"/>
    </location>
</feature>
<name>A0AA49JKA1_9BACT</name>
<comment type="similarity">
    <text evidence="8 9">Belongs to the TonB-dependent receptor family.</text>
</comment>
<keyword evidence="7 8" id="KW-0998">Cell outer membrane</keyword>
<dbReference type="InterPro" id="IPR023997">
    <property type="entry name" value="TonB-dep_OMP_SusC/RagA_CS"/>
</dbReference>
<evidence type="ECO:0000256" key="4">
    <source>
        <dbReference type="ARBA" id="ARBA00022692"/>
    </source>
</evidence>
<evidence type="ECO:0000256" key="2">
    <source>
        <dbReference type="ARBA" id="ARBA00022448"/>
    </source>
</evidence>
<keyword evidence="3 8" id="KW-1134">Transmembrane beta strand</keyword>
<dbReference type="NCBIfam" id="TIGR04057">
    <property type="entry name" value="SusC_RagA_signa"/>
    <property type="match status" value="1"/>
</dbReference>
<dbReference type="InterPro" id="IPR000531">
    <property type="entry name" value="Beta-barrel_TonB"/>
</dbReference>
<feature type="chain" id="PRO_5041458714" evidence="10">
    <location>
        <begin position="20"/>
        <end position="1085"/>
    </location>
</feature>